<evidence type="ECO:0000256" key="5">
    <source>
        <dbReference type="ARBA" id="ARBA00023014"/>
    </source>
</evidence>
<dbReference type="SUPFAM" id="SSF102114">
    <property type="entry name" value="Radical SAM enzymes"/>
    <property type="match status" value="1"/>
</dbReference>
<keyword evidence="5" id="KW-0411">Iron-sulfur</keyword>
<dbReference type="Pfam" id="PF12345">
    <property type="entry name" value="DUF3641"/>
    <property type="match status" value="1"/>
</dbReference>
<feature type="domain" description="Radical SAM core" evidence="6">
    <location>
        <begin position="27"/>
        <end position="163"/>
    </location>
</feature>
<evidence type="ECO:0000256" key="4">
    <source>
        <dbReference type="ARBA" id="ARBA00023004"/>
    </source>
</evidence>
<evidence type="ECO:0000313" key="8">
    <source>
        <dbReference type="EMBL" id="MCP1726375.1"/>
    </source>
</evidence>
<name>A0ABT1G516_9GAMM</name>
<gene>
    <name evidence="8" type="ORF">J2T60_000340</name>
</gene>
<dbReference type="SFLD" id="SFLDG01067">
    <property type="entry name" value="SPASM/twitch_domain_containing"/>
    <property type="match status" value="1"/>
</dbReference>
<organism evidence="8 9">
    <name type="scientific">Natronospira proteinivora</name>
    <dbReference type="NCBI Taxonomy" id="1807133"/>
    <lineage>
        <taxon>Bacteria</taxon>
        <taxon>Pseudomonadati</taxon>
        <taxon>Pseudomonadota</taxon>
        <taxon>Gammaproteobacteria</taxon>
        <taxon>Natronospirales</taxon>
        <taxon>Natronospiraceae</taxon>
        <taxon>Natronospira</taxon>
    </lineage>
</organism>
<evidence type="ECO:0000256" key="3">
    <source>
        <dbReference type="ARBA" id="ARBA00022723"/>
    </source>
</evidence>
<dbReference type="InterPro" id="IPR013785">
    <property type="entry name" value="Aldolase_TIM"/>
</dbReference>
<proteinExistence type="predicted"/>
<evidence type="ECO:0000259" key="7">
    <source>
        <dbReference type="Pfam" id="PF12345"/>
    </source>
</evidence>
<dbReference type="CDD" id="cd01335">
    <property type="entry name" value="Radical_SAM"/>
    <property type="match status" value="1"/>
</dbReference>
<dbReference type="InterPro" id="IPR058240">
    <property type="entry name" value="rSAM_sf"/>
</dbReference>
<dbReference type="Pfam" id="PF04055">
    <property type="entry name" value="Radical_SAM"/>
    <property type="match status" value="1"/>
</dbReference>
<feature type="domain" description="Arsenosugar biosynthesis radical SAM protein ArsS-like C-terminal" evidence="7">
    <location>
        <begin position="182"/>
        <end position="315"/>
    </location>
</feature>
<dbReference type="InterPro" id="IPR007197">
    <property type="entry name" value="rSAM"/>
</dbReference>
<protein>
    <submittedName>
        <fullName evidence="8">Radical SAM/Cys-rich protein</fullName>
    </submittedName>
</protein>
<comment type="caution">
    <text evidence="8">The sequence shown here is derived from an EMBL/GenBank/DDBJ whole genome shotgun (WGS) entry which is preliminary data.</text>
</comment>
<sequence>MRDTLDRLEQIPFPGLRRDRIQTLQMNLGYLCNLSCVHCHVAAGPNRTELMDWETMETALAFMQRQDIETLDVTGGSPEMNPHFRTLFSRAHAMGIQLMDRCNPTIIEEQGYHWIPAFLAEHRVQVVASLPCYQSDNVEKQRGKGSFDKSIAGLQKLNEQGYGDPDSGLELDLVYNPVGAHLPPDQNQLEQNYKQFLWKQFGIRFNRLFALTNMPIKRWGSLLLSTNQFDDYMDTLQGAHRSENMAQVMCRSLISVDWQGYVYDCDFNQMLGMGLGGKRTHLSELLDRDLRGDPIRVSGHCYGCTAGQGSSCGGALSEEEAAPMPRAAGQTG</sequence>
<reference evidence="8 9" key="1">
    <citation type="submission" date="2022-03" db="EMBL/GenBank/DDBJ databases">
        <title>Genomic Encyclopedia of Type Strains, Phase III (KMG-III): the genomes of soil and plant-associated and newly described type strains.</title>
        <authorList>
            <person name="Whitman W."/>
        </authorList>
    </citation>
    <scope>NUCLEOTIDE SEQUENCE [LARGE SCALE GENOMIC DNA]</scope>
    <source>
        <strain evidence="8 9">BSker1</strain>
    </source>
</reference>
<keyword evidence="4" id="KW-0408">Iron</keyword>
<keyword evidence="2" id="KW-0949">S-adenosyl-L-methionine</keyword>
<dbReference type="SFLD" id="SFLDS00029">
    <property type="entry name" value="Radical_SAM"/>
    <property type="match status" value="1"/>
</dbReference>
<dbReference type="InterPro" id="IPR024521">
    <property type="entry name" value="ArsS-like_C"/>
</dbReference>
<dbReference type="EMBL" id="JALJYF010000001">
    <property type="protein sequence ID" value="MCP1726375.1"/>
    <property type="molecule type" value="Genomic_DNA"/>
</dbReference>
<dbReference type="Proteomes" id="UP001523550">
    <property type="component" value="Unassembled WGS sequence"/>
</dbReference>
<dbReference type="PANTHER" id="PTHR43728">
    <property type="entry name" value="SLR0304 PROTEIN"/>
    <property type="match status" value="1"/>
</dbReference>
<evidence type="ECO:0000256" key="2">
    <source>
        <dbReference type="ARBA" id="ARBA00022691"/>
    </source>
</evidence>
<accession>A0ABT1G516</accession>
<comment type="cofactor">
    <cofactor evidence="1">
        <name>[4Fe-4S] cluster</name>
        <dbReference type="ChEBI" id="CHEBI:49883"/>
    </cofactor>
</comment>
<keyword evidence="9" id="KW-1185">Reference proteome</keyword>
<evidence type="ECO:0000256" key="1">
    <source>
        <dbReference type="ARBA" id="ARBA00001966"/>
    </source>
</evidence>
<dbReference type="Gene3D" id="3.20.20.70">
    <property type="entry name" value="Aldolase class I"/>
    <property type="match status" value="1"/>
</dbReference>
<dbReference type="NCBIfam" id="TIGR04167">
    <property type="entry name" value="rSAM_SeCys"/>
    <property type="match status" value="1"/>
</dbReference>
<dbReference type="InterPro" id="IPR026351">
    <property type="entry name" value="rSAM_ArsS-like"/>
</dbReference>
<evidence type="ECO:0000259" key="6">
    <source>
        <dbReference type="Pfam" id="PF04055"/>
    </source>
</evidence>
<dbReference type="RefSeq" id="WP_253444559.1">
    <property type="nucleotide sequence ID" value="NZ_JALJYF010000001.1"/>
</dbReference>
<dbReference type="PANTHER" id="PTHR43728:SF1">
    <property type="entry name" value="FE-S OXIDOREDUCTASE"/>
    <property type="match status" value="1"/>
</dbReference>
<evidence type="ECO:0000313" key="9">
    <source>
        <dbReference type="Proteomes" id="UP001523550"/>
    </source>
</evidence>
<keyword evidence="3" id="KW-0479">Metal-binding</keyword>